<dbReference type="Gene3D" id="2.40.30.10">
    <property type="entry name" value="Translation factors"/>
    <property type="match status" value="2"/>
</dbReference>
<dbReference type="InterPro" id="IPR006702">
    <property type="entry name" value="CASP_dom"/>
</dbReference>
<dbReference type="Gene3D" id="3.40.50.10050">
    <property type="entry name" value="Translation initiation factor IF- 2, domain 3"/>
    <property type="match status" value="1"/>
</dbReference>
<evidence type="ECO:0000259" key="20">
    <source>
        <dbReference type="PROSITE" id="PS51722"/>
    </source>
</evidence>
<dbReference type="SUPFAM" id="SSF52156">
    <property type="entry name" value="Initiation factor IF2/eIF5b, domain 3"/>
    <property type="match status" value="1"/>
</dbReference>
<dbReference type="PANTHER" id="PTHR43381">
    <property type="entry name" value="TRANSLATION INITIATION FACTOR IF-2-RELATED"/>
    <property type="match status" value="1"/>
</dbReference>
<dbReference type="InterPro" id="IPR027417">
    <property type="entry name" value="P-loop_NTPase"/>
</dbReference>
<dbReference type="InterPro" id="IPR010987">
    <property type="entry name" value="Glutathione-S-Trfase_C-like"/>
</dbReference>
<feature type="region of interest" description="Disordered" evidence="17">
    <location>
        <begin position="554"/>
        <end position="628"/>
    </location>
</feature>
<evidence type="ECO:0000256" key="4">
    <source>
        <dbReference type="ARBA" id="ARBA00012452"/>
    </source>
</evidence>
<dbReference type="CDD" id="cd03702">
    <property type="entry name" value="IF2_mtIF2_II"/>
    <property type="match status" value="1"/>
</dbReference>
<comment type="function">
    <text evidence="14">One of the essential components for the initiation of protein synthesis. Protects formylmethionyl-tRNA from spontaneous hydrolysis and promotes its binding to the 30S ribosomal subunits. Also involved in the hydrolysis of GTP during the formation of the 70S ribosomal complex.</text>
</comment>
<proteinExistence type="inferred from homology"/>
<keyword evidence="6" id="KW-0396">Initiation factor</keyword>
<evidence type="ECO:0000259" key="19">
    <source>
        <dbReference type="PROSITE" id="PS50405"/>
    </source>
</evidence>
<dbReference type="CDD" id="cd03058">
    <property type="entry name" value="GST_N_Tau"/>
    <property type="match status" value="1"/>
</dbReference>
<dbReference type="HAMAP" id="MF_00100_B">
    <property type="entry name" value="IF_2_B"/>
    <property type="match status" value="1"/>
</dbReference>
<dbReference type="InterPro" id="IPR045073">
    <property type="entry name" value="Omega/Tau-like"/>
</dbReference>
<dbReference type="InterPro" id="IPR053905">
    <property type="entry name" value="EF-G-like_DII"/>
</dbReference>
<evidence type="ECO:0000256" key="16">
    <source>
        <dbReference type="ARBA" id="ARBA00047960"/>
    </source>
</evidence>
<dbReference type="Pfam" id="PF00009">
    <property type="entry name" value="GTP_EFTU"/>
    <property type="match status" value="1"/>
</dbReference>
<comment type="similarity">
    <text evidence="2">Belongs to the Casparian strip membrane proteins (CASP) family.</text>
</comment>
<dbReference type="Gene3D" id="3.40.30.10">
    <property type="entry name" value="Glutaredoxin"/>
    <property type="match status" value="1"/>
</dbReference>
<feature type="compositionally biased region" description="Basic residues" evidence="17">
    <location>
        <begin position="668"/>
        <end position="683"/>
    </location>
</feature>
<dbReference type="GO" id="GO:0005886">
    <property type="term" value="C:plasma membrane"/>
    <property type="evidence" value="ECO:0007669"/>
    <property type="project" value="UniProtKB-SubCell"/>
</dbReference>
<dbReference type="SFLD" id="SFLDG00358">
    <property type="entry name" value="Main_(cytGST)"/>
    <property type="match status" value="1"/>
</dbReference>
<dbReference type="Pfam" id="PF00043">
    <property type="entry name" value="GST_C"/>
    <property type="match status" value="1"/>
</dbReference>
<organism evidence="21 22">
    <name type="scientific">Dovyalis caffra</name>
    <dbReference type="NCBI Taxonomy" id="77055"/>
    <lineage>
        <taxon>Eukaryota</taxon>
        <taxon>Viridiplantae</taxon>
        <taxon>Streptophyta</taxon>
        <taxon>Embryophyta</taxon>
        <taxon>Tracheophyta</taxon>
        <taxon>Spermatophyta</taxon>
        <taxon>Magnoliopsida</taxon>
        <taxon>eudicotyledons</taxon>
        <taxon>Gunneridae</taxon>
        <taxon>Pentapetalae</taxon>
        <taxon>rosids</taxon>
        <taxon>fabids</taxon>
        <taxon>Malpighiales</taxon>
        <taxon>Salicaceae</taxon>
        <taxon>Flacourtieae</taxon>
        <taxon>Dovyalis</taxon>
    </lineage>
</organism>
<dbReference type="PROSITE" id="PS50405">
    <property type="entry name" value="GST_CTER"/>
    <property type="match status" value="1"/>
</dbReference>
<dbReference type="InterPro" id="IPR040079">
    <property type="entry name" value="Glutathione_S-Trfase"/>
</dbReference>
<dbReference type="GO" id="GO:0005525">
    <property type="term" value="F:GTP binding"/>
    <property type="evidence" value="ECO:0007669"/>
    <property type="project" value="UniProtKB-KW"/>
</dbReference>
<dbReference type="InterPro" id="IPR006459">
    <property type="entry name" value="CASP/CASPL"/>
</dbReference>
<keyword evidence="5" id="KW-1003">Cell membrane</keyword>
<evidence type="ECO:0000256" key="12">
    <source>
        <dbReference type="ARBA" id="ARBA00023134"/>
    </source>
</evidence>
<dbReference type="InterPro" id="IPR004045">
    <property type="entry name" value="Glutathione_S-Trfase_N"/>
</dbReference>
<dbReference type="Pfam" id="PF02798">
    <property type="entry name" value="GST_N"/>
    <property type="match status" value="1"/>
</dbReference>
<dbReference type="SUPFAM" id="SSF50447">
    <property type="entry name" value="Translation proteins"/>
    <property type="match status" value="2"/>
</dbReference>
<feature type="region of interest" description="Disordered" evidence="17">
    <location>
        <begin position="397"/>
        <end position="462"/>
    </location>
</feature>
<dbReference type="InterPro" id="IPR006847">
    <property type="entry name" value="IF2_N"/>
</dbReference>
<evidence type="ECO:0000313" key="21">
    <source>
        <dbReference type="EMBL" id="CAK7338500.1"/>
    </source>
</evidence>
<dbReference type="PROSITE" id="PS01176">
    <property type="entry name" value="IF2"/>
    <property type="match status" value="1"/>
</dbReference>
<evidence type="ECO:0000256" key="5">
    <source>
        <dbReference type="ARBA" id="ARBA00022475"/>
    </source>
</evidence>
<dbReference type="CDD" id="cd01887">
    <property type="entry name" value="IF2_eIF5B"/>
    <property type="match status" value="1"/>
</dbReference>
<evidence type="ECO:0000313" key="22">
    <source>
        <dbReference type="Proteomes" id="UP001314170"/>
    </source>
</evidence>
<dbReference type="InterPro" id="IPR005225">
    <property type="entry name" value="Small_GTP-bd"/>
</dbReference>
<dbReference type="GO" id="GO:0003743">
    <property type="term" value="F:translation initiation factor activity"/>
    <property type="evidence" value="ECO:0007669"/>
    <property type="project" value="UniProtKB-KW"/>
</dbReference>
<dbReference type="InterPro" id="IPR000178">
    <property type="entry name" value="TF_IF2_bacterial-like"/>
</dbReference>
<feature type="compositionally biased region" description="Low complexity" evidence="17">
    <location>
        <begin position="412"/>
        <end position="430"/>
    </location>
</feature>
<dbReference type="SFLD" id="SFLDS00019">
    <property type="entry name" value="Glutathione_Transferase_(cytos"/>
    <property type="match status" value="1"/>
</dbReference>
<dbReference type="CDD" id="cd03692">
    <property type="entry name" value="mtIF2_IVc"/>
    <property type="match status" value="1"/>
</dbReference>
<dbReference type="Pfam" id="PF11987">
    <property type="entry name" value="IF-2"/>
    <property type="match status" value="1"/>
</dbReference>
<protein>
    <recommendedName>
        <fullName evidence="15">Translation initiation factor IF-2, chloroplastic</fullName>
        <ecNumber evidence="4">2.5.1.18</ecNumber>
    </recommendedName>
</protein>
<feature type="domain" description="Tr-type G" evidence="20">
    <location>
        <begin position="821"/>
        <end position="987"/>
    </location>
</feature>
<feature type="domain" description="GST N-terminal" evidence="18">
    <location>
        <begin position="3"/>
        <end position="82"/>
    </location>
</feature>
<dbReference type="GO" id="GO:0003924">
    <property type="term" value="F:GTPase activity"/>
    <property type="evidence" value="ECO:0007669"/>
    <property type="project" value="InterPro"/>
</dbReference>
<dbReference type="NCBIfam" id="TIGR01569">
    <property type="entry name" value="A_tha_TIGR01569"/>
    <property type="match status" value="1"/>
</dbReference>
<comment type="catalytic activity">
    <reaction evidence="16">
        <text>RX + glutathione = an S-substituted glutathione + a halide anion + H(+)</text>
        <dbReference type="Rhea" id="RHEA:16437"/>
        <dbReference type="ChEBI" id="CHEBI:15378"/>
        <dbReference type="ChEBI" id="CHEBI:16042"/>
        <dbReference type="ChEBI" id="CHEBI:17792"/>
        <dbReference type="ChEBI" id="CHEBI:57925"/>
        <dbReference type="ChEBI" id="CHEBI:90779"/>
        <dbReference type="EC" id="2.5.1.18"/>
    </reaction>
</comment>
<evidence type="ECO:0000256" key="2">
    <source>
        <dbReference type="ARBA" id="ARBA00007651"/>
    </source>
</evidence>
<dbReference type="FunFam" id="3.40.50.300:FF:000019">
    <property type="entry name" value="Translation initiation factor IF-2"/>
    <property type="match status" value="1"/>
</dbReference>
<dbReference type="PROSITE" id="PS50404">
    <property type="entry name" value="GST_NTER"/>
    <property type="match status" value="1"/>
</dbReference>
<dbReference type="InterPro" id="IPR009000">
    <property type="entry name" value="Transl_B-barrel_sf"/>
</dbReference>
<dbReference type="Proteomes" id="UP001314170">
    <property type="component" value="Unassembled WGS sequence"/>
</dbReference>
<dbReference type="Pfam" id="PF04760">
    <property type="entry name" value="IF2_N"/>
    <property type="match status" value="1"/>
</dbReference>
<evidence type="ECO:0000256" key="7">
    <source>
        <dbReference type="ARBA" id="ARBA00022679"/>
    </source>
</evidence>
<keyword evidence="12" id="KW-0342">GTP-binding</keyword>
<dbReference type="FunFam" id="3.40.50.10050:FF:000001">
    <property type="entry name" value="Translation initiation factor IF-2"/>
    <property type="match status" value="1"/>
</dbReference>
<keyword evidence="13" id="KW-0472">Membrane</keyword>
<feature type="compositionally biased region" description="Polar residues" evidence="17">
    <location>
        <begin position="498"/>
        <end position="521"/>
    </location>
</feature>
<keyword evidence="8" id="KW-0812">Transmembrane</keyword>
<dbReference type="FunFam" id="2.40.30.10:FF:000008">
    <property type="entry name" value="Translation initiation factor IF-2"/>
    <property type="match status" value="1"/>
</dbReference>
<evidence type="ECO:0000256" key="6">
    <source>
        <dbReference type="ARBA" id="ARBA00022540"/>
    </source>
</evidence>
<dbReference type="EC" id="2.5.1.18" evidence="4"/>
<keyword evidence="11" id="KW-1133">Transmembrane helix</keyword>
<keyword evidence="22" id="KW-1185">Reference proteome</keyword>
<reference evidence="21 22" key="1">
    <citation type="submission" date="2024-01" db="EMBL/GenBank/DDBJ databases">
        <authorList>
            <person name="Waweru B."/>
        </authorList>
    </citation>
    <scope>NUCLEOTIDE SEQUENCE [LARGE SCALE GENOMIC DNA]</scope>
</reference>
<comment type="caution">
    <text evidence="21">The sequence shown here is derived from an EMBL/GenBank/DDBJ whole genome shotgun (WGS) entry which is preliminary data.</text>
</comment>
<dbReference type="Gene3D" id="1.20.1050.10">
    <property type="match status" value="1"/>
</dbReference>
<comment type="subcellular location">
    <subcellularLocation>
        <location evidence="1">Cell membrane</location>
        <topology evidence="1">Multi-pass membrane protein</topology>
    </subcellularLocation>
</comment>
<evidence type="ECO:0000256" key="14">
    <source>
        <dbReference type="ARBA" id="ARBA00025162"/>
    </source>
</evidence>
<evidence type="ECO:0000256" key="9">
    <source>
        <dbReference type="ARBA" id="ARBA00022741"/>
    </source>
</evidence>
<dbReference type="InterPro" id="IPR044145">
    <property type="entry name" value="IF2_II"/>
</dbReference>
<name>A0AAV1RRK8_9ROSI</name>
<dbReference type="InterPro" id="IPR036925">
    <property type="entry name" value="TIF_IF2_dom3_sf"/>
</dbReference>
<keyword evidence="10" id="KW-0648">Protein biosynthesis</keyword>
<evidence type="ECO:0000256" key="8">
    <source>
        <dbReference type="ARBA" id="ARBA00022692"/>
    </source>
</evidence>
<dbReference type="NCBIfam" id="TIGR00231">
    <property type="entry name" value="small_GTP"/>
    <property type="match status" value="1"/>
</dbReference>
<dbReference type="InterPro" id="IPR000795">
    <property type="entry name" value="T_Tr_GTP-bd_dom"/>
</dbReference>
<evidence type="ECO:0000256" key="13">
    <source>
        <dbReference type="ARBA" id="ARBA00023136"/>
    </source>
</evidence>
<feature type="region of interest" description="Disordered" evidence="17">
    <location>
        <begin position="475"/>
        <end position="527"/>
    </location>
</feature>
<dbReference type="FunFam" id="1.20.1050.10:FF:000018">
    <property type="entry name" value="Glutathione S-transferase U20"/>
    <property type="match status" value="1"/>
</dbReference>
<dbReference type="EMBL" id="CAWUPB010001116">
    <property type="protein sequence ID" value="CAK7338500.1"/>
    <property type="molecule type" value="Genomic_DNA"/>
</dbReference>
<sequence>MANEVTLLDAWPSHFGMRVRIALAEKGIKYENIEQDLGNKSALLLQMNPIYKKVPVFVHNGKPICESLIIVQYIDEVWKDKSPLLPTDPYQRAQSKFWADFFDKKVFDHSFKIWTTKGEEQETAKKGFIECLRLLEGELGNKPYFGGETLGYVDVAIVPFYSWFYSYETLGNFSIEANCPKIIEWAKRCMQKESVANSLRDPEKRKREVMEKMDIGNSPMTTMGSRDENEDPERTMRTAETMLRLVPMALCVSALVVMLKNTQTNDFGSLSYSDVGAFRYLVHANGICAGYSLLSAVIVAMPRPSTMPRAWTFFLLDQVLTYVILAAGTVSTEVLYLANKGDITITWSAACGSFVVKRVSLSKRSLRRAKRWHCVCKYSVTTTDFIAEQGNAVSLDSSSSTIRGGSDGDGNVGDSEVVLKPSPKPVLKSPADSKDETLLSMNSVGWGSSRGSGDSDEEEDRHKVIESLGEVLEKAEKLETSKRSKVGGSASSSRKENGNVNKMTPSNTDTDSKNVNSTAATRKTKTLKSVWRKGDSVAAVQRVVKEVPKSNTVIKEEHKTVEGAKPESQSSVPLKPPQQPLRPQPKLQVKPSVAPPSMIKKPVILKDVGAGPKSPIKDGTGSGAAQSKGQPILVDKFARKKPVVDPLIAQSVLAPTKPVKGPAPGKYKERKKGVSSGSQRRRQLNNDDVEIPDEELNVSIPGAKAMARKGRKWTKASRKAAKLQAAREAAPVKVEILEVGEKGMSIEELAYNLTIGEGEILGFLFSKGIKPDGMQTLDKDMVKMICKEYEVEAIDADPFKFEEMAKKNKIFDEEDLDKLQERPPVLTIMGHVDHGKASSNVAASEAGGITQGIGAYKVMVPVDGKLQPCVFLDTPGHEAFGAMRARGARVTDIAIIVVAADDGIRPQTNEAIAHAKAAGVPIVIAINKIDKDGANPERVMQELSSIGLMPEDWGGDIPMVQISALKGENIDDLLETVMLVAELLELKANPDRNAKGTVIEAGLDKSKGPVATFIVQNGTLKRGDVVVCGEAFGKVRALFDDGGKRVDEAGPSMPIQVIGLSNVPIAGDEFEVVASLDIARERAKTRAESLWIERISAKAGDGKVTLSSLASAVSAGKLSGLDLHQLNIILKVDLQGSIEAVRQALQVLPRDNVTLKFLLQATGDVSNSDVDLAVASEAIILGFNVKVPGVEIRLYRVIYELIDDVRNAMEGLLEPIEEQEPIGSAEVRAVFSSGSGRVAGCMVTEGKVVKGCGIRVIRKRKIVHVGVLDSLRRVKEIVKEVNAGLECGIGAEDYDDWEEGDIIEAFNTVEKRRTLEEASASMAAAMEGMGS</sequence>
<dbReference type="InterPro" id="IPR004046">
    <property type="entry name" value="GST_C"/>
</dbReference>
<dbReference type="InterPro" id="IPR015760">
    <property type="entry name" value="TIF_IF2"/>
</dbReference>
<dbReference type="Pfam" id="PF04535">
    <property type="entry name" value="CASP_dom"/>
    <property type="match status" value="1"/>
</dbReference>
<dbReference type="FunFam" id="2.40.30.10:FF:000054">
    <property type="entry name" value="Translation initiation factor IF-2"/>
    <property type="match status" value="1"/>
</dbReference>
<feature type="compositionally biased region" description="Basic and acidic residues" evidence="17">
    <location>
        <begin position="554"/>
        <end position="565"/>
    </location>
</feature>
<dbReference type="SFLD" id="SFLDG01152">
    <property type="entry name" value="Main.3:_Omega-_and_Tau-like"/>
    <property type="match status" value="1"/>
</dbReference>
<dbReference type="NCBIfam" id="TIGR00487">
    <property type="entry name" value="IF-2"/>
    <property type="match status" value="1"/>
</dbReference>
<dbReference type="SUPFAM" id="SSF47616">
    <property type="entry name" value="GST C-terminal domain-like"/>
    <property type="match status" value="1"/>
</dbReference>
<dbReference type="GO" id="GO:0005737">
    <property type="term" value="C:cytoplasm"/>
    <property type="evidence" value="ECO:0007669"/>
    <property type="project" value="TreeGrafter"/>
</dbReference>
<feature type="region of interest" description="Disordered" evidence="17">
    <location>
        <begin position="655"/>
        <end position="689"/>
    </location>
</feature>
<evidence type="ECO:0000256" key="3">
    <source>
        <dbReference type="ARBA" id="ARBA00007733"/>
    </source>
</evidence>
<feature type="compositionally biased region" description="Pro residues" evidence="17">
    <location>
        <begin position="574"/>
        <end position="583"/>
    </location>
</feature>
<gene>
    <name evidence="21" type="ORF">DCAF_LOCUS13548</name>
</gene>
<dbReference type="InterPro" id="IPR036249">
    <property type="entry name" value="Thioredoxin-like_sf"/>
</dbReference>
<dbReference type="CDD" id="cd03185">
    <property type="entry name" value="GST_C_Tau"/>
    <property type="match status" value="1"/>
</dbReference>
<feature type="domain" description="GST C-terminal" evidence="19">
    <location>
        <begin position="88"/>
        <end position="209"/>
    </location>
</feature>
<dbReference type="GO" id="GO:0004364">
    <property type="term" value="F:glutathione transferase activity"/>
    <property type="evidence" value="ECO:0007669"/>
    <property type="project" value="UniProtKB-EC"/>
</dbReference>
<evidence type="ECO:0000256" key="1">
    <source>
        <dbReference type="ARBA" id="ARBA00004651"/>
    </source>
</evidence>
<dbReference type="FunFam" id="3.40.30.10:FF:000014">
    <property type="entry name" value="Tau class glutathione S-transferase"/>
    <property type="match status" value="1"/>
</dbReference>
<dbReference type="Gene3D" id="3.40.50.300">
    <property type="entry name" value="P-loop containing nucleotide triphosphate hydrolases"/>
    <property type="match status" value="1"/>
</dbReference>
<evidence type="ECO:0000256" key="15">
    <source>
        <dbReference type="ARBA" id="ARBA00044105"/>
    </source>
</evidence>
<evidence type="ECO:0000256" key="10">
    <source>
        <dbReference type="ARBA" id="ARBA00022917"/>
    </source>
</evidence>
<dbReference type="InterPro" id="IPR045074">
    <property type="entry name" value="GST_C_Tau"/>
</dbReference>
<dbReference type="Pfam" id="PF22042">
    <property type="entry name" value="EF-G_D2"/>
    <property type="match status" value="1"/>
</dbReference>
<dbReference type="GO" id="GO:0006749">
    <property type="term" value="P:glutathione metabolic process"/>
    <property type="evidence" value="ECO:0007669"/>
    <property type="project" value="InterPro"/>
</dbReference>
<dbReference type="PANTHER" id="PTHR43381:SF5">
    <property type="entry name" value="TR-TYPE G DOMAIN-CONTAINING PROTEIN"/>
    <property type="match status" value="1"/>
</dbReference>
<dbReference type="SUPFAM" id="SSF52540">
    <property type="entry name" value="P-loop containing nucleoside triphosphate hydrolases"/>
    <property type="match status" value="1"/>
</dbReference>
<dbReference type="InterPro" id="IPR023115">
    <property type="entry name" value="TIF_IF2_dom3"/>
</dbReference>
<evidence type="ECO:0000256" key="11">
    <source>
        <dbReference type="ARBA" id="ARBA00022989"/>
    </source>
</evidence>
<keyword evidence="9" id="KW-0547">Nucleotide-binding</keyword>
<evidence type="ECO:0000256" key="17">
    <source>
        <dbReference type="SAM" id="MobiDB-lite"/>
    </source>
</evidence>
<dbReference type="SUPFAM" id="SSF52833">
    <property type="entry name" value="Thioredoxin-like"/>
    <property type="match status" value="1"/>
</dbReference>
<comment type="similarity">
    <text evidence="3">Belongs to the TRAFAC class translation factor GTPase superfamily. Classic translation factor GTPase family. IF-2 subfamily.</text>
</comment>
<evidence type="ECO:0000259" key="18">
    <source>
        <dbReference type="PROSITE" id="PS50404"/>
    </source>
</evidence>
<accession>A0AAV1RRK8</accession>
<dbReference type="PROSITE" id="PS51722">
    <property type="entry name" value="G_TR_2"/>
    <property type="match status" value="1"/>
</dbReference>
<keyword evidence="7" id="KW-0808">Transferase</keyword>
<dbReference type="InterPro" id="IPR036282">
    <property type="entry name" value="Glutathione-S-Trfase_C_sf"/>
</dbReference>